<dbReference type="RefSeq" id="WP_083332190.1">
    <property type="nucleotide sequence ID" value="NZ_FNBD01000002.1"/>
</dbReference>
<dbReference type="Pfam" id="PF05656">
    <property type="entry name" value="DUF805"/>
    <property type="match status" value="1"/>
</dbReference>
<gene>
    <name evidence="3" type="ORF">SAMN04487992_102412</name>
</gene>
<feature type="transmembrane region" description="Helical" evidence="1">
    <location>
        <begin position="154"/>
        <end position="172"/>
    </location>
</feature>
<evidence type="ECO:0000313" key="3">
    <source>
        <dbReference type="EMBL" id="SDE64943.1"/>
    </source>
</evidence>
<dbReference type="InterPro" id="IPR008523">
    <property type="entry name" value="DUF805"/>
</dbReference>
<keyword evidence="1" id="KW-1133">Transmembrane helix</keyword>
<protein>
    <submittedName>
        <fullName evidence="3">Uncharacterized membrane protein YhaH, DUF805 family</fullName>
    </submittedName>
</protein>
<evidence type="ECO:0000256" key="1">
    <source>
        <dbReference type="SAM" id="Phobius"/>
    </source>
</evidence>
<proteinExistence type="predicted"/>
<evidence type="ECO:0000259" key="2">
    <source>
        <dbReference type="Pfam" id="PF12773"/>
    </source>
</evidence>
<accession>A0A1G7EML1</accession>
<organism evidence="3 4">
    <name type="scientific">Cellulophaga baltica</name>
    <dbReference type="NCBI Taxonomy" id="76594"/>
    <lineage>
        <taxon>Bacteria</taxon>
        <taxon>Pseudomonadati</taxon>
        <taxon>Bacteroidota</taxon>
        <taxon>Flavobacteriia</taxon>
        <taxon>Flavobacteriales</taxon>
        <taxon>Flavobacteriaceae</taxon>
        <taxon>Cellulophaga</taxon>
    </lineage>
</organism>
<dbReference type="Proteomes" id="UP000182114">
    <property type="component" value="Unassembled WGS sequence"/>
</dbReference>
<dbReference type="PANTHER" id="PTHR34980">
    <property type="entry name" value="INNER MEMBRANE PROTEIN-RELATED-RELATED"/>
    <property type="match status" value="1"/>
</dbReference>
<name>A0A1G7EML1_9FLAO</name>
<dbReference type="AlphaFoldDB" id="A0A1G7EML1"/>
<feature type="transmembrane region" description="Helical" evidence="1">
    <location>
        <begin position="130"/>
        <end position="148"/>
    </location>
</feature>
<dbReference type="eggNOG" id="COG3152">
    <property type="taxonomic scope" value="Bacteria"/>
</dbReference>
<sequence length="216" mass="24367">MKNICTKCATLITEGASFCQVCGTAATVVPENKTISAKVNTCPTCQTTYTSDFLFCEKDGERLLTPEDKTPRCVKCFKSYADDTTFCPIDGGEVKYIPKRSNRVPHPTLDNSGMFQRMFSFEGRIRRTEYGLTILMYIVFYFLLILVVESTRSGGAGLVILLLLIPCIWILWAQAAKRCHDLGNSGWYQLIPFYGLFLLFQEGERGTNEYGRDPKN</sequence>
<keyword evidence="1" id="KW-0812">Transmembrane</keyword>
<keyword evidence="4" id="KW-1185">Reference proteome</keyword>
<feature type="domain" description="DZANK-type" evidence="2">
    <location>
        <begin position="5"/>
        <end position="58"/>
    </location>
</feature>
<dbReference type="GO" id="GO:0005886">
    <property type="term" value="C:plasma membrane"/>
    <property type="evidence" value="ECO:0007669"/>
    <property type="project" value="TreeGrafter"/>
</dbReference>
<dbReference type="Pfam" id="PF12773">
    <property type="entry name" value="DZR"/>
    <property type="match status" value="1"/>
</dbReference>
<evidence type="ECO:0000313" key="4">
    <source>
        <dbReference type="Proteomes" id="UP000182114"/>
    </source>
</evidence>
<dbReference type="InterPro" id="IPR025874">
    <property type="entry name" value="DZR"/>
</dbReference>
<dbReference type="PANTHER" id="PTHR34980:SF3">
    <property type="entry name" value="BLR8105 PROTEIN"/>
    <property type="match status" value="1"/>
</dbReference>
<reference evidence="4" key="1">
    <citation type="submission" date="2016-10" db="EMBL/GenBank/DDBJ databases">
        <authorList>
            <person name="Varghese N."/>
            <person name="Submissions S."/>
        </authorList>
    </citation>
    <scope>NUCLEOTIDE SEQUENCE [LARGE SCALE GENOMIC DNA]</scope>
    <source>
        <strain evidence="4">DSM 24729</strain>
    </source>
</reference>
<dbReference type="EMBL" id="FNBD01000002">
    <property type="protein sequence ID" value="SDE64943.1"/>
    <property type="molecule type" value="Genomic_DNA"/>
</dbReference>
<keyword evidence="1" id="KW-0472">Membrane</keyword>